<reference evidence="1" key="1">
    <citation type="submission" date="2020-02" db="EMBL/GenBank/DDBJ databases">
        <authorList>
            <person name="Meier V. D."/>
        </authorList>
    </citation>
    <scope>NUCLEOTIDE SEQUENCE</scope>
    <source>
        <strain evidence="1">AVDCRST_MAG84</strain>
    </source>
</reference>
<proteinExistence type="predicted"/>
<dbReference type="AlphaFoldDB" id="A0A6J4MEP1"/>
<dbReference type="EMBL" id="CADCTZ010000605">
    <property type="protein sequence ID" value="CAA9355949.1"/>
    <property type="molecule type" value="Genomic_DNA"/>
</dbReference>
<gene>
    <name evidence="1" type="ORF">AVDCRST_MAG84-3141</name>
</gene>
<accession>A0A6J4MEP1</accession>
<sequence length="46" mass="5274">MNRDVALFSISCLGTGKMPVPQERNSFFVEQASCLFLRRVQDVRLN</sequence>
<name>A0A6J4MEP1_9CYAN</name>
<evidence type="ECO:0000313" key="1">
    <source>
        <dbReference type="EMBL" id="CAA9355949.1"/>
    </source>
</evidence>
<organism evidence="1">
    <name type="scientific">uncultured Microcoleus sp</name>
    <dbReference type="NCBI Taxonomy" id="259945"/>
    <lineage>
        <taxon>Bacteria</taxon>
        <taxon>Bacillati</taxon>
        <taxon>Cyanobacteriota</taxon>
        <taxon>Cyanophyceae</taxon>
        <taxon>Oscillatoriophycideae</taxon>
        <taxon>Oscillatoriales</taxon>
        <taxon>Microcoleaceae</taxon>
        <taxon>Microcoleus</taxon>
        <taxon>environmental samples</taxon>
    </lineage>
</organism>
<protein>
    <submittedName>
        <fullName evidence="1">Uncharacterized protein</fullName>
    </submittedName>
</protein>